<name>A0A327M8J7_9PROT</name>
<dbReference type="RefSeq" id="WP_111470268.1">
    <property type="nucleotide sequence ID" value="NZ_QLIX01000008.1"/>
</dbReference>
<feature type="domain" description="AB hydrolase-1" evidence="2">
    <location>
        <begin position="63"/>
        <end position="295"/>
    </location>
</feature>
<evidence type="ECO:0000313" key="3">
    <source>
        <dbReference type="EMBL" id="RAI58652.1"/>
    </source>
</evidence>
<keyword evidence="4" id="KW-1185">Reference proteome</keyword>
<gene>
    <name evidence="3" type="ORF">DOO78_13275</name>
</gene>
<dbReference type="PANTHER" id="PTHR43798">
    <property type="entry name" value="MONOACYLGLYCEROL LIPASE"/>
    <property type="match status" value="1"/>
</dbReference>
<dbReference type="SUPFAM" id="SSF53474">
    <property type="entry name" value="alpha/beta-Hydrolases"/>
    <property type="match status" value="1"/>
</dbReference>
<organism evidence="3 4">
    <name type="scientific">Roseicella frigidaeris</name>
    <dbReference type="NCBI Taxonomy" id="2230885"/>
    <lineage>
        <taxon>Bacteria</taxon>
        <taxon>Pseudomonadati</taxon>
        <taxon>Pseudomonadota</taxon>
        <taxon>Alphaproteobacteria</taxon>
        <taxon>Acetobacterales</taxon>
        <taxon>Roseomonadaceae</taxon>
        <taxon>Roseicella</taxon>
    </lineage>
</organism>
<evidence type="ECO:0000313" key="4">
    <source>
        <dbReference type="Proteomes" id="UP000249065"/>
    </source>
</evidence>
<dbReference type="GO" id="GO:0016787">
    <property type="term" value="F:hydrolase activity"/>
    <property type="evidence" value="ECO:0007669"/>
    <property type="project" value="UniProtKB-KW"/>
</dbReference>
<protein>
    <submittedName>
        <fullName evidence="3">Alpha/beta hydrolase</fullName>
    </submittedName>
</protein>
<evidence type="ECO:0000259" key="2">
    <source>
        <dbReference type="Pfam" id="PF00561"/>
    </source>
</evidence>
<keyword evidence="1 3" id="KW-0378">Hydrolase</keyword>
<dbReference type="GO" id="GO:0016020">
    <property type="term" value="C:membrane"/>
    <property type="evidence" value="ECO:0007669"/>
    <property type="project" value="TreeGrafter"/>
</dbReference>
<dbReference type="EMBL" id="QLIX01000008">
    <property type="protein sequence ID" value="RAI58652.1"/>
    <property type="molecule type" value="Genomic_DNA"/>
</dbReference>
<comment type="caution">
    <text evidence="3">The sequence shown here is derived from an EMBL/GenBank/DDBJ whole genome shotgun (WGS) entry which is preliminary data.</text>
</comment>
<dbReference type="PRINTS" id="PR00111">
    <property type="entry name" value="ABHYDROLASE"/>
</dbReference>
<accession>A0A327M8J7</accession>
<proteinExistence type="predicted"/>
<evidence type="ECO:0000256" key="1">
    <source>
        <dbReference type="ARBA" id="ARBA00022801"/>
    </source>
</evidence>
<dbReference type="Pfam" id="PF00561">
    <property type="entry name" value="Abhydrolase_1"/>
    <property type="match status" value="1"/>
</dbReference>
<dbReference type="Proteomes" id="UP000249065">
    <property type="component" value="Unassembled WGS sequence"/>
</dbReference>
<reference evidence="4" key="1">
    <citation type="submission" date="2018-06" db="EMBL/GenBank/DDBJ databases">
        <authorList>
            <person name="Khan S.A."/>
        </authorList>
    </citation>
    <scope>NUCLEOTIDE SEQUENCE [LARGE SCALE GENOMIC DNA]</scope>
    <source>
        <strain evidence="4">DB-1506</strain>
    </source>
</reference>
<dbReference type="AlphaFoldDB" id="A0A327M8J7"/>
<sequence length="317" mass="34447">MKAVLLALLAALLAALAGAGWYLYDPDKPRAALEARWAPPPSRFMDVLGLRLHVRDTGPREAPVLLLIHGFGSSLHTWEAWAPLLEDRYRLIRLDLPGFGLTGPDASGDYTDERSIAVLRALLDQLGVPQAVVVGSSMGGRIAWRFAAAEPGRVARLVLMAPDGFASPGRDYDTVPRVPMLMRVLPYTLPRFLLRQTMTNAYAVPGVLTDQLLERYRDMLLAPGVRRAILARLPQTVLPPPEPILATIRAPVLLLWGALDRAIPATHAADYLRALPDARAVVLPGVGHVPMEEAPEASAAALRAFLDHGSDGKDDDR</sequence>
<dbReference type="PANTHER" id="PTHR43798:SF31">
    <property type="entry name" value="AB HYDROLASE SUPERFAMILY PROTEIN YCLE"/>
    <property type="match status" value="1"/>
</dbReference>
<dbReference type="OrthoDB" id="9799612at2"/>
<dbReference type="Gene3D" id="3.40.50.1820">
    <property type="entry name" value="alpha/beta hydrolase"/>
    <property type="match status" value="1"/>
</dbReference>
<dbReference type="InterPro" id="IPR029058">
    <property type="entry name" value="AB_hydrolase_fold"/>
</dbReference>
<dbReference type="InterPro" id="IPR050266">
    <property type="entry name" value="AB_hydrolase_sf"/>
</dbReference>
<dbReference type="InterPro" id="IPR000073">
    <property type="entry name" value="AB_hydrolase_1"/>
</dbReference>